<reference evidence="3 4" key="1">
    <citation type="submission" date="2018-04" db="EMBL/GenBank/DDBJ databases">
        <title>Genomic Encyclopedia of Type Strains, Phase III (KMG-III): the genomes of soil and plant-associated and newly described type strains.</title>
        <authorList>
            <person name="Whitman W."/>
        </authorList>
    </citation>
    <scope>NUCLEOTIDE SEQUENCE [LARGE SCALE GENOMIC DNA]</scope>
    <source>
        <strain evidence="3 4">MA-olki</strain>
    </source>
</reference>
<dbReference type="Proteomes" id="UP000244013">
    <property type="component" value="Unassembled WGS sequence"/>
</dbReference>
<feature type="binding site" evidence="2">
    <location>
        <position position="341"/>
    </location>
    <ligand>
        <name>FAD</name>
        <dbReference type="ChEBI" id="CHEBI:57692"/>
    </ligand>
</feature>
<evidence type="ECO:0000313" key="4">
    <source>
        <dbReference type="Proteomes" id="UP000244013"/>
    </source>
</evidence>
<keyword evidence="2" id="KW-0547">Nucleotide-binding</keyword>
<feature type="binding site" evidence="2">
    <location>
        <begin position="14"/>
        <end position="17"/>
    </location>
    <ligand>
        <name>FAD</name>
        <dbReference type="ChEBI" id="CHEBI:57692"/>
    </ligand>
</feature>
<dbReference type="InterPro" id="IPR006905">
    <property type="entry name" value="Flavin_halogenase"/>
</dbReference>
<dbReference type="InterPro" id="IPR036188">
    <property type="entry name" value="FAD/NAD-bd_sf"/>
</dbReference>
<feature type="binding site" evidence="2">
    <location>
        <position position="79"/>
    </location>
    <ligand>
        <name>7-chloro-L-tryptophan</name>
        <dbReference type="ChEBI" id="CHEBI:58713"/>
    </ligand>
</feature>
<feature type="binding site" evidence="2">
    <location>
        <position position="328"/>
    </location>
    <ligand>
        <name>FAD</name>
        <dbReference type="ChEBI" id="CHEBI:57692"/>
    </ligand>
</feature>
<dbReference type="Gene3D" id="3.50.50.60">
    <property type="entry name" value="FAD/NAD(P)-binding domain"/>
    <property type="match status" value="1"/>
</dbReference>
<comment type="caution">
    <text evidence="3">The sequence shown here is derived from an EMBL/GenBank/DDBJ whole genome shotgun (WGS) entry which is preliminary data.</text>
</comment>
<feature type="binding site" evidence="2">
    <location>
        <position position="337"/>
    </location>
    <ligand>
        <name>FAD</name>
        <dbReference type="ChEBI" id="CHEBI:57692"/>
    </ligand>
</feature>
<dbReference type="GeneID" id="91005222"/>
<dbReference type="PANTHER" id="PTHR43747:SF4">
    <property type="entry name" value="FLAVIN-DEPENDENT TRYPTOPHAN HALOGENASE"/>
    <property type="match status" value="1"/>
</dbReference>
<dbReference type="SUPFAM" id="SSF51905">
    <property type="entry name" value="FAD/NAD(P)-binding domain"/>
    <property type="match status" value="1"/>
</dbReference>
<evidence type="ECO:0000313" key="3">
    <source>
        <dbReference type="EMBL" id="PTW48097.1"/>
    </source>
</evidence>
<dbReference type="EMBL" id="QAYE01000002">
    <property type="protein sequence ID" value="PTW48097.1"/>
    <property type="molecule type" value="Genomic_DNA"/>
</dbReference>
<organism evidence="3 4">
    <name type="scientific">Sphingomonas faeni</name>
    <dbReference type="NCBI Taxonomy" id="185950"/>
    <lineage>
        <taxon>Bacteria</taxon>
        <taxon>Pseudomonadati</taxon>
        <taxon>Pseudomonadota</taxon>
        <taxon>Alphaproteobacteria</taxon>
        <taxon>Sphingomonadales</taxon>
        <taxon>Sphingomonadaceae</taxon>
        <taxon>Sphingomonas</taxon>
    </lineage>
</organism>
<dbReference type="PANTHER" id="PTHR43747">
    <property type="entry name" value="FAD-BINDING PROTEIN"/>
    <property type="match status" value="1"/>
</dbReference>
<keyword evidence="2" id="KW-0285">Flavoprotein</keyword>
<dbReference type="AlphaFoldDB" id="A0A2T5U9B1"/>
<dbReference type="GO" id="GO:0000166">
    <property type="term" value="F:nucleotide binding"/>
    <property type="evidence" value="ECO:0007669"/>
    <property type="project" value="UniProtKB-KW"/>
</dbReference>
<dbReference type="InterPro" id="IPR050816">
    <property type="entry name" value="Flavin-dep_Halogenase_NPB"/>
</dbReference>
<dbReference type="GO" id="GO:0004497">
    <property type="term" value="F:monooxygenase activity"/>
    <property type="evidence" value="ECO:0007669"/>
    <property type="project" value="InterPro"/>
</dbReference>
<dbReference type="RefSeq" id="WP_107953082.1">
    <property type="nucleotide sequence ID" value="NZ_QAYE01000002.1"/>
</dbReference>
<gene>
    <name evidence="3" type="ORF">C8J25_102186</name>
</gene>
<accession>A0A2T5U9B1</accession>
<dbReference type="OrthoDB" id="462203at2"/>
<sequence length="501" mass="55551">MAEQRIRKVVIAGGGTAGWLTAAALSRQLGQLLDITLVESEEIGTIGVGEATIPTMRAFHSILGLDEREFMRATQATFKLGISFENWARDGDRYIHSFGDIGKSTWMGDFHHFWLAAKADGDSSEIGDYCLELQAAKAERFALPSEGQINYAYHLDAGLYARFLRARSEANGLKRIEGRIASVDRDSETGFIRALVLKSGERVEGDLFIDCTGFRGLLIEGTYAAGYEDWSHWLPTNSALAVQTAATGPAHPYTRAIAHDAGWRWRIPLQHRVGNGLVYASDHLSDDEANGRLLATIDGAPLTEPRLIRFRTGRRRQVWMGNCVALSLASGFVEPLESTSIHLIMTGITRLMQTFPFGGIAPALVKRYNDQAQAELERVRDFIILHYHLNERPEPFWAARRDMPIPDTLVERIALFTEGAQAYQGGDDLFRVASWVQVMLGQRLTPRDHHRLGSIMGGPQLAGVLTNIRRTIADAVAGMPTHQQFLDRYLAAPVTASHGMR</sequence>
<dbReference type="InterPro" id="IPR033856">
    <property type="entry name" value="Trp_halogen"/>
</dbReference>
<evidence type="ECO:0000256" key="2">
    <source>
        <dbReference type="PIRSR" id="PIRSR011396-2"/>
    </source>
</evidence>
<feature type="active site" evidence="1">
    <location>
        <position position="79"/>
    </location>
</feature>
<name>A0A2T5U9B1_9SPHN</name>
<evidence type="ECO:0000256" key="1">
    <source>
        <dbReference type="PIRSR" id="PIRSR011396-1"/>
    </source>
</evidence>
<dbReference type="PIRSF" id="PIRSF011396">
    <property type="entry name" value="Trp_halogenase"/>
    <property type="match status" value="1"/>
</dbReference>
<dbReference type="Pfam" id="PF04820">
    <property type="entry name" value="Trp_halogenase"/>
    <property type="match status" value="1"/>
</dbReference>
<protein>
    <submittedName>
        <fullName evidence="3">Tryptophan halogenase</fullName>
    </submittedName>
</protein>
<proteinExistence type="predicted"/>
<keyword evidence="2" id="KW-0274">FAD</keyword>